<keyword evidence="30" id="KW-1185">Reference proteome</keyword>
<dbReference type="InterPro" id="IPR011047">
    <property type="entry name" value="Quinoprotein_ADH-like_sf"/>
</dbReference>
<keyword evidence="6 26" id="KW-0812">Transmembrane</keyword>
<dbReference type="FunFam" id="1.20.1440.180:FF:000002">
    <property type="entry name" value="Serine/threonine-protein kinase/endoribonuclease IRE1"/>
    <property type="match status" value="1"/>
</dbReference>
<keyword evidence="18" id="KW-0804">Transcription</keyword>
<organism evidence="29 30">
    <name type="scientific">Dorcoceras hygrometricum</name>
    <dbReference type="NCBI Taxonomy" id="472368"/>
    <lineage>
        <taxon>Eukaryota</taxon>
        <taxon>Viridiplantae</taxon>
        <taxon>Streptophyta</taxon>
        <taxon>Embryophyta</taxon>
        <taxon>Tracheophyta</taxon>
        <taxon>Spermatophyta</taxon>
        <taxon>Magnoliopsida</taxon>
        <taxon>eudicotyledons</taxon>
        <taxon>Gunneridae</taxon>
        <taxon>Pentapetalae</taxon>
        <taxon>asterids</taxon>
        <taxon>lamiids</taxon>
        <taxon>Lamiales</taxon>
        <taxon>Gesneriaceae</taxon>
        <taxon>Didymocarpoideae</taxon>
        <taxon>Trichosporeae</taxon>
        <taxon>Loxocarpinae</taxon>
        <taxon>Dorcoceras</taxon>
    </lineage>
</organism>
<comment type="catalytic activity">
    <reaction evidence="24">
        <text>L-seryl-[protein] + ATP = O-phospho-L-seryl-[protein] + ADP + H(+)</text>
        <dbReference type="Rhea" id="RHEA:17989"/>
        <dbReference type="Rhea" id="RHEA-COMP:9863"/>
        <dbReference type="Rhea" id="RHEA-COMP:11604"/>
        <dbReference type="ChEBI" id="CHEBI:15378"/>
        <dbReference type="ChEBI" id="CHEBI:29999"/>
        <dbReference type="ChEBI" id="CHEBI:30616"/>
        <dbReference type="ChEBI" id="CHEBI:83421"/>
        <dbReference type="ChEBI" id="CHEBI:456216"/>
        <dbReference type="EC" id="2.7.11.1"/>
    </reaction>
</comment>
<evidence type="ECO:0000256" key="12">
    <source>
        <dbReference type="ARBA" id="ARBA00022840"/>
    </source>
</evidence>
<dbReference type="Gene3D" id="1.20.1440.180">
    <property type="entry name" value="KEN domain"/>
    <property type="match status" value="1"/>
</dbReference>
<evidence type="ECO:0000256" key="21">
    <source>
        <dbReference type="ARBA" id="ARBA00023230"/>
    </source>
</evidence>
<dbReference type="GO" id="GO:1990604">
    <property type="term" value="C:IRE1-TRAF2-ASK1 complex"/>
    <property type="evidence" value="ECO:0007669"/>
    <property type="project" value="TreeGrafter"/>
</dbReference>
<dbReference type="PANTHER" id="PTHR13954">
    <property type="entry name" value="IRE1-RELATED"/>
    <property type="match status" value="1"/>
</dbReference>
<dbReference type="Pfam" id="PF06479">
    <property type="entry name" value="Ribonuc_2-5A"/>
    <property type="match status" value="1"/>
</dbReference>
<evidence type="ECO:0000313" key="29">
    <source>
        <dbReference type="EMBL" id="KZV40844.1"/>
    </source>
</evidence>
<evidence type="ECO:0000256" key="9">
    <source>
        <dbReference type="ARBA" id="ARBA00022777"/>
    </source>
</evidence>
<evidence type="ECO:0000256" key="7">
    <source>
        <dbReference type="ARBA" id="ARBA00022729"/>
    </source>
</evidence>
<keyword evidence="11" id="KW-0256">Endoplasmic reticulum</keyword>
<dbReference type="GO" id="GO:0042742">
    <property type="term" value="P:defense response to bacterium"/>
    <property type="evidence" value="ECO:0007669"/>
    <property type="project" value="UniProtKB-ARBA"/>
</dbReference>
<dbReference type="PROSITE" id="PS00108">
    <property type="entry name" value="PROTEIN_KINASE_ST"/>
    <property type="match status" value="1"/>
</dbReference>
<evidence type="ECO:0000313" key="30">
    <source>
        <dbReference type="Proteomes" id="UP000250235"/>
    </source>
</evidence>
<gene>
    <name evidence="29" type="ORF">F511_29196</name>
</gene>
<dbReference type="InterPro" id="IPR045133">
    <property type="entry name" value="IRE1/2-like"/>
</dbReference>
<evidence type="ECO:0000256" key="2">
    <source>
        <dbReference type="ARBA" id="ARBA00012513"/>
    </source>
</evidence>
<comment type="subcellular location">
    <subcellularLocation>
        <location evidence="1">Endoplasmic reticulum membrane</location>
        <topology evidence="1">Single-pass type I membrane protein</topology>
    </subcellularLocation>
</comment>
<evidence type="ECO:0000256" key="4">
    <source>
        <dbReference type="ARBA" id="ARBA00022664"/>
    </source>
</evidence>
<keyword evidence="12" id="KW-0067">ATP-binding</keyword>
<evidence type="ECO:0000259" key="27">
    <source>
        <dbReference type="PROSITE" id="PS50011"/>
    </source>
</evidence>
<dbReference type="GO" id="GO:0008380">
    <property type="term" value="P:RNA splicing"/>
    <property type="evidence" value="ECO:0007669"/>
    <property type="project" value="UniProtKB-KW"/>
</dbReference>
<keyword evidence="4" id="KW-0507">mRNA processing</keyword>
<keyword evidence="19" id="KW-0325">Glycoprotein</keyword>
<evidence type="ECO:0000256" key="26">
    <source>
        <dbReference type="SAM" id="Phobius"/>
    </source>
</evidence>
<dbReference type="PROSITE" id="PS50011">
    <property type="entry name" value="PROTEIN_KINASE_DOM"/>
    <property type="match status" value="1"/>
</dbReference>
<dbReference type="GO" id="GO:0004674">
    <property type="term" value="F:protein serine/threonine kinase activity"/>
    <property type="evidence" value="ECO:0007669"/>
    <property type="project" value="UniProtKB-KW"/>
</dbReference>
<evidence type="ECO:0000256" key="16">
    <source>
        <dbReference type="ARBA" id="ARBA00023136"/>
    </source>
</evidence>
<evidence type="ECO:0000256" key="19">
    <source>
        <dbReference type="ARBA" id="ARBA00023180"/>
    </source>
</evidence>
<evidence type="ECO:0000256" key="25">
    <source>
        <dbReference type="ARBA" id="ARBA00065357"/>
    </source>
</evidence>
<keyword evidence="21" id="KW-0834">Unfolded protein response</keyword>
<dbReference type="PROSITE" id="PS51392">
    <property type="entry name" value="KEN"/>
    <property type="match status" value="1"/>
</dbReference>
<dbReference type="EMBL" id="KQ999857">
    <property type="protein sequence ID" value="KZV40844.1"/>
    <property type="molecule type" value="Genomic_DNA"/>
</dbReference>
<dbReference type="GO" id="GO:0036498">
    <property type="term" value="P:IRE1-mediated unfolded protein response"/>
    <property type="evidence" value="ECO:0007669"/>
    <property type="project" value="TreeGrafter"/>
</dbReference>
<feature type="non-terminal residue" evidence="29">
    <location>
        <position position="1"/>
    </location>
</feature>
<comment type="subunit">
    <text evidence="25">Homodimer; disulfide-linked. Dimer formation is driven by hydrophobic interactions within the N-terminal luminal domains and stabilized by disulfide bridges.</text>
</comment>
<dbReference type="GO" id="GO:0051082">
    <property type="term" value="F:unfolded protein binding"/>
    <property type="evidence" value="ECO:0007669"/>
    <property type="project" value="TreeGrafter"/>
</dbReference>
<dbReference type="OrthoDB" id="63989at2759"/>
<dbReference type="InterPro" id="IPR008271">
    <property type="entry name" value="Ser/Thr_kinase_AS"/>
</dbReference>
<keyword evidence="7" id="KW-0732">Signal</keyword>
<dbReference type="SUPFAM" id="SSF50998">
    <property type="entry name" value="Quinoprotein alcohol dehydrogenase-like"/>
    <property type="match status" value="1"/>
</dbReference>
<accession>A0A2Z7C1R4</accession>
<evidence type="ECO:0000256" key="18">
    <source>
        <dbReference type="ARBA" id="ARBA00023163"/>
    </source>
</evidence>
<keyword evidence="20" id="KW-0508">mRNA splicing</keyword>
<dbReference type="InterPro" id="IPR011009">
    <property type="entry name" value="Kinase-like_dom_sf"/>
</dbReference>
<dbReference type="CDD" id="cd10422">
    <property type="entry name" value="RNase_Ire1"/>
    <property type="match status" value="1"/>
</dbReference>
<dbReference type="EC" id="2.7.11.1" evidence="2"/>
<evidence type="ECO:0000256" key="11">
    <source>
        <dbReference type="ARBA" id="ARBA00022824"/>
    </source>
</evidence>
<dbReference type="SMART" id="SM00580">
    <property type="entry name" value="PUG"/>
    <property type="match status" value="1"/>
</dbReference>
<dbReference type="GO" id="GO:0002376">
    <property type="term" value="P:immune system process"/>
    <property type="evidence" value="ECO:0007669"/>
    <property type="project" value="UniProtKB-KW"/>
</dbReference>
<protein>
    <recommendedName>
        <fullName evidence="2">non-specific serine/threonine protein kinase</fullName>
        <ecNumber evidence="2">2.7.11.1</ecNumber>
    </recommendedName>
</protein>
<evidence type="ECO:0000256" key="20">
    <source>
        <dbReference type="ARBA" id="ARBA00023187"/>
    </source>
</evidence>
<dbReference type="GO" id="GO:0016787">
    <property type="term" value="F:hydrolase activity"/>
    <property type="evidence" value="ECO:0007669"/>
    <property type="project" value="UniProtKB-KW"/>
</dbReference>
<feature type="domain" description="Protein kinase" evidence="27">
    <location>
        <begin position="433"/>
        <end position="723"/>
    </location>
</feature>
<feature type="domain" description="KEN" evidence="28">
    <location>
        <begin position="726"/>
        <end position="857"/>
    </location>
</feature>
<evidence type="ECO:0000256" key="6">
    <source>
        <dbReference type="ARBA" id="ARBA00022692"/>
    </source>
</evidence>
<dbReference type="GO" id="GO:0006397">
    <property type="term" value="P:mRNA processing"/>
    <property type="evidence" value="ECO:0007669"/>
    <property type="project" value="UniProtKB-KW"/>
</dbReference>
<dbReference type="InterPro" id="IPR015943">
    <property type="entry name" value="WD40/YVTN_repeat-like_dom_sf"/>
</dbReference>
<evidence type="ECO:0000256" key="3">
    <source>
        <dbReference type="ARBA" id="ARBA00022527"/>
    </source>
</evidence>
<dbReference type="FunFam" id="3.30.200.20:FF:000077">
    <property type="entry name" value="Putative Serine/threonine-protein kinase/endoribonuclease IRE1"/>
    <property type="match status" value="1"/>
</dbReference>
<dbReference type="InterPro" id="IPR000719">
    <property type="entry name" value="Prot_kinase_dom"/>
</dbReference>
<dbReference type="PANTHER" id="PTHR13954:SF27">
    <property type="entry name" value="SERINE_THREONINE-PROTEIN KINASE_ENDORIBONUCLEASE IRE1B"/>
    <property type="match status" value="1"/>
</dbReference>
<evidence type="ECO:0000256" key="8">
    <source>
        <dbReference type="ARBA" id="ARBA00022741"/>
    </source>
</evidence>
<evidence type="ECO:0000256" key="17">
    <source>
        <dbReference type="ARBA" id="ARBA00023157"/>
    </source>
</evidence>
<dbReference type="GO" id="GO:0005524">
    <property type="term" value="F:ATP binding"/>
    <property type="evidence" value="ECO:0007669"/>
    <property type="project" value="UniProtKB-KW"/>
</dbReference>
<evidence type="ECO:0000256" key="23">
    <source>
        <dbReference type="ARBA" id="ARBA00047899"/>
    </source>
</evidence>
<evidence type="ECO:0000256" key="24">
    <source>
        <dbReference type="ARBA" id="ARBA00048679"/>
    </source>
</evidence>
<dbReference type="AlphaFoldDB" id="A0A2Z7C1R4"/>
<evidence type="ECO:0000256" key="13">
    <source>
        <dbReference type="ARBA" id="ARBA00022859"/>
    </source>
</evidence>
<sequence length="859" mass="97153">KNDTVIMAAPDGTVYLVENSTGKVFGSFSSGPPIYSSYQQLPNREDEKLDVSAEGDELYIDFGEDWKLYWHKTGHKIEKLPSAEELIKHTPFVSAGGVVLGSKRTAVFLVDARSGKVVRTVRSDDSEESSTLIRKDIEEWLPASPEDVGPIEKPLYVTRTDYALKCTSLQTGKIMWYLMFANVEASFQCEGAQNFLGGVSSSNKFIHLHGLDMDNSMQCQPRPAVIHIRSRASLEPLFIDDRLQAALPGGRIPLPAPDHNSNMQAMVKLLALHQNIEKDNIFVEKGKMLALPTSEQLIMSLPSGDAPEMSHVGLHSLAQPFLLSLMLYSVLVPIAIAFFFYVRRTIFRRHVKLHEESDNVKVISSIAKKKKGRKSGVNKKNTVVKEHENDEAHDAVGVTDGFEDTEMSSSCLPSSSLGSNDVYRDRRKIGKLIVSNKEIAKGSNGTVVLEGNYDGRPVAVKRLVRTHHDVAVKEIQNLIASDQHPNIVRWYGVEYDLDFVYLSLERCTCSLHELVLFCTTQNQITVWDQGCEPPSFSNGNIQSLWALDSSKEFDLWKTNGYPSAWMIKLMKDIVCGLAHLHELGIIHRDLKPQNVLVIKDRSISAKISDMGISKRLDGDLTSLTKNATGYGSSGWQAPEQLRRERQTRAIDLFSLGCIIFFCITGGKHPFGENLERDINILNNRKDLFLIDNIPEALDLISRLLDPRPDLRPTAVEILHHPIFWNSETRLSFLRDVSDRVELEDRENASQLLEELESRGRVAFGGKWDEKMDNAIINDIGRYRRYKFDSVRDLLRVIRNKLNHYRELSKEIQVILGSVPEGFDFYFSTRFPKLLIEVYGVIIVHCADEEIFQKYLRTQF</sequence>
<dbReference type="Gene3D" id="3.30.200.20">
    <property type="entry name" value="Phosphorylase Kinase, domain 1"/>
    <property type="match status" value="1"/>
</dbReference>
<dbReference type="SUPFAM" id="SSF56112">
    <property type="entry name" value="Protein kinase-like (PK-like)"/>
    <property type="match status" value="1"/>
</dbReference>
<evidence type="ECO:0000256" key="1">
    <source>
        <dbReference type="ARBA" id="ARBA00004115"/>
    </source>
</evidence>
<evidence type="ECO:0000256" key="10">
    <source>
        <dbReference type="ARBA" id="ARBA00022801"/>
    </source>
</evidence>
<dbReference type="GO" id="GO:0009751">
    <property type="term" value="P:response to salicylic acid"/>
    <property type="evidence" value="ECO:0007669"/>
    <property type="project" value="UniProtKB-ARBA"/>
</dbReference>
<evidence type="ECO:0000256" key="22">
    <source>
        <dbReference type="ARBA" id="ARBA00023268"/>
    </source>
</evidence>
<keyword evidence="15" id="KW-0805">Transcription regulation</keyword>
<evidence type="ECO:0000256" key="15">
    <source>
        <dbReference type="ARBA" id="ARBA00023015"/>
    </source>
</evidence>
<keyword evidence="8" id="KW-0547">Nucleotide-binding</keyword>
<evidence type="ECO:0000256" key="14">
    <source>
        <dbReference type="ARBA" id="ARBA00022989"/>
    </source>
</evidence>
<keyword evidence="9" id="KW-0418">Kinase</keyword>
<keyword evidence="13" id="KW-0391">Immunity</keyword>
<name>A0A2Z7C1R4_9LAMI</name>
<evidence type="ECO:0000256" key="5">
    <source>
        <dbReference type="ARBA" id="ARBA00022679"/>
    </source>
</evidence>
<proteinExistence type="predicted"/>
<dbReference type="Gene3D" id="1.10.510.10">
    <property type="entry name" value="Transferase(Phosphotransferase) domain 1"/>
    <property type="match status" value="1"/>
</dbReference>
<dbReference type="InterPro" id="IPR038357">
    <property type="entry name" value="KEN_sf"/>
</dbReference>
<keyword evidence="22" id="KW-0511">Multifunctional enzyme</keyword>
<keyword evidence="5" id="KW-0808">Transferase</keyword>
<dbReference type="FunFam" id="1.10.510.10:FF:000463">
    <property type="entry name" value="Serine/threonine-protein kinase/endoribonuclease IRE1a"/>
    <property type="match status" value="1"/>
</dbReference>
<keyword evidence="16 26" id="KW-0472">Membrane</keyword>
<reference evidence="29 30" key="1">
    <citation type="journal article" date="2015" name="Proc. Natl. Acad. Sci. U.S.A.">
        <title>The resurrection genome of Boea hygrometrica: A blueprint for survival of dehydration.</title>
        <authorList>
            <person name="Xiao L."/>
            <person name="Yang G."/>
            <person name="Zhang L."/>
            <person name="Yang X."/>
            <person name="Zhao S."/>
            <person name="Ji Z."/>
            <person name="Zhou Q."/>
            <person name="Hu M."/>
            <person name="Wang Y."/>
            <person name="Chen M."/>
            <person name="Xu Y."/>
            <person name="Jin H."/>
            <person name="Xiao X."/>
            <person name="Hu G."/>
            <person name="Bao F."/>
            <person name="Hu Y."/>
            <person name="Wan P."/>
            <person name="Li L."/>
            <person name="Deng X."/>
            <person name="Kuang T."/>
            <person name="Xiang C."/>
            <person name="Zhu J.K."/>
            <person name="Oliver M.J."/>
            <person name="He Y."/>
        </authorList>
    </citation>
    <scope>NUCLEOTIDE SEQUENCE [LARGE SCALE GENOMIC DNA]</scope>
    <source>
        <strain evidence="30">cv. XS01</strain>
    </source>
</reference>
<keyword evidence="10" id="KW-0378">Hydrolase</keyword>
<dbReference type="GO" id="GO:0004521">
    <property type="term" value="F:RNA endonuclease activity"/>
    <property type="evidence" value="ECO:0007669"/>
    <property type="project" value="InterPro"/>
</dbReference>
<evidence type="ECO:0000259" key="28">
    <source>
        <dbReference type="PROSITE" id="PS51392"/>
    </source>
</evidence>
<keyword evidence="3" id="KW-0723">Serine/threonine-protein kinase</keyword>
<feature type="transmembrane region" description="Helical" evidence="26">
    <location>
        <begin position="649"/>
        <end position="666"/>
    </location>
</feature>
<feature type="transmembrane region" description="Helical" evidence="26">
    <location>
        <begin position="321"/>
        <end position="342"/>
    </location>
</feature>
<keyword evidence="17" id="KW-1015">Disulfide bond</keyword>
<dbReference type="Pfam" id="PF00069">
    <property type="entry name" value="Pkinase"/>
    <property type="match status" value="1"/>
</dbReference>
<dbReference type="Proteomes" id="UP000250235">
    <property type="component" value="Unassembled WGS sequence"/>
</dbReference>
<dbReference type="Gene3D" id="2.130.10.10">
    <property type="entry name" value="YVTN repeat-like/Quinoprotein amine dehydrogenase"/>
    <property type="match status" value="1"/>
</dbReference>
<comment type="catalytic activity">
    <reaction evidence="23">
        <text>L-threonyl-[protein] + ATP = O-phospho-L-threonyl-[protein] + ADP + H(+)</text>
        <dbReference type="Rhea" id="RHEA:46608"/>
        <dbReference type="Rhea" id="RHEA-COMP:11060"/>
        <dbReference type="Rhea" id="RHEA-COMP:11605"/>
        <dbReference type="ChEBI" id="CHEBI:15378"/>
        <dbReference type="ChEBI" id="CHEBI:30013"/>
        <dbReference type="ChEBI" id="CHEBI:30616"/>
        <dbReference type="ChEBI" id="CHEBI:61977"/>
        <dbReference type="ChEBI" id="CHEBI:456216"/>
        <dbReference type="EC" id="2.7.11.1"/>
    </reaction>
</comment>
<keyword evidence="14 26" id="KW-1133">Transmembrane helix</keyword>
<dbReference type="InterPro" id="IPR010513">
    <property type="entry name" value="KEN_dom"/>
</dbReference>
<dbReference type="SMART" id="SM00220">
    <property type="entry name" value="S_TKc"/>
    <property type="match status" value="1"/>
</dbReference>